<dbReference type="AlphaFoldDB" id="A0AAV4QHX6"/>
<sequence length="87" mass="10039">MQNQRPKLNLKIFVTAAHGNWHSKLLVIHFAMNIVVCDTTGYSPAYRAVDEDIKDFNSVVESNNIVAEITPFLNKIRNCRKRHNRTN</sequence>
<evidence type="ECO:0000313" key="2">
    <source>
        <dbReference type="Proteomes" id="UP001054837"/>
    </source>
</evidence>
<organism evidence="1 2">
    <name type="scientific">Caerostris darwini</name>
    <dbReference type="NCBI Taxonomy" id="1538125"/>
    <lineage>
        <taxon>Eukaryota</taxon>
        <taxon>Metazoa</taxon>
        <taxon>Ecdysozoa</taxon>
        <taxon>Arthropoda</taxon>
        <taxon>Chelicerata</taxon>
        <taxon>Arachnida</taxon>
        <taxon>Araneae</taxon>
        <taxon>Araneomorphae</taxon>
        <taxon>Entelegynae</taxon>
        <taxon>Araneoidea</taxon>
        <taxon>Araneidae</taxon>
        <taxon>Caerostris</taxon>
    </lineage>
</organism>
<proteinExistence type="predicted"/>
<name>A0AAV4QHX6_9ARAC</name>
<accession>A0AAV4QHX6</accession>
<keyword evidence="2" id="KW-1185">Reference proteome</keyword>
<dbReference type="Proteomes" id="UP001054837">
    <property type="component" value="Unassembled WGS sequence"/>
</dbReference>
<evidence type="ECO:0000313" key="1">
    <source>
        <dbReference type="EMBL" id="GIY08755.1"/>
    </source>
</evidence>
<comment type="caution">
    <text evidence="1">The sequence shown here is derived from an EMBL/GenBank/DDBJ whole genome shotgun (WGS) entry which is preliminary data.</text>
</comment>
<dbReference type="EMBL" id="BPLQ01004544">
    <property type="protein sequence ID" value="GIY08755.1"/>
    <property type="molecule type" value="Genomic_DNA"/>
</dbReference>
<gene>
    <name evidence="1" type="ORF">CDAR_24301</name>
</gene>
<protein>
    <submittedName>
        <fullName evidence="1">Uncharacterized protein</fullName>
    </submittedName>
</protein>
<reference evidence="1 2" key="1">
    <citation type="submission" date="2021-06" db="EMBL/GenBank/DDBJ databases">
        <title>Caerostris darwini draft genome.</title>
        <authorList>
            <person name="Kono N."/>
            <person name="Arakawa K."/>
        </authorList>
    </citation>
    <scope>NUCLEOTIDE SEQUENCE [LARGE SCALE GENOMIC DNA]</scope>
</reference>